<dbReference type="RefSeq" id="WP_090611278.1">
    <property type="nucleotide sequence ID" value="NZ_CP067124.1"/>
</dbReference>
<sequence length="98" mass="10424">MTDDPVADLVAVRQKIAKIISEDWADFVGVGPSELATADRILAALTPTSAEPVAVAVRHSFDGYGWQYADQGDGSDWLARALAKPDAQPLRALTGEKS</sequence>
<dbReference type="STRING" id="34002.SAMN04489859_100878"/>
<protein>
    <submittedName>
        <fullName evidence="1">Uncharacterized protein</fullName>
    </submittedName>
</protein>
<dbReference type="EMBL" id="FODE01000008">
    <property type="protein sequence ID" value="SEN50208.1"/>
    <property type="molecule type" value="Genomic_DNA"/>
</dbReference>
<proteinExistence type="predicted"/>
<organism evidence="1 2">
    <name type="scientific">Paracoccus alcaliphilus</name>
    <dbReference type="NCBI Taxonomy" id="34002"/>
    <lineage>
        <taxon>Bacteria</taxon>
        <taxon>Pseudomonadati</taxon>
        <taxon>Pseudomonadota</taxon>
        <taxon>Alphaproteobacteria</taxon>
        <taxon>Rhodobacterales</taxon>
        <taxon>Paracoccaceae</taxon>
        <taxon>Paracoccus</taxon>
    </lineage>
</organism>
<evidence type="ECO:0000313" key="2">
    <source>
        <dbReference type="Proteomes" id="UP000199054"/>
    </source>
</evidence>
<reference evidence="1 2" key="1">
    <citation type="submission" date="2016-10" db="EMBL/GenBank/DDBJ databases">
        <authorList>
            <person name="de Groot N.N."/>
        </authorList>
    </citation>
    <scope>NUCLEOTIDE SEQUENCE [LARGE SCALE GENOMIC DNA]</scope>
    <source>
        <strain evidence="1 2">DSM 8512</strain>
    </source>
</reference>
<accession>A0A1H8H3Z4</accession>
<evidence type="ECO:0000313" key="1">
    <source>
        <dbReference type="EMBL" id="SEN50208.1"/>
    </source>
</evidence>
<gene>
    <name evidence="1" type="ORF">SAMN04489859_100878</name>
</gene>
<keyword evidence="2" id="KW-1185">Reference proteome</keyword>
<name>A0A1H8H3Z4_9RHOB</name>
<dbReference type="Proteomes" id="UP000199054">
    <property type="component" value="Unassembled WGS sequence"/>
</dbReference>
<dbReference type="AlphaFoldDB" id="A0A1H8H3Z4"/>